<evidence type="ECO:0000256" key="2">
    <source>
        <dbReference type="ARBA" id="ARBA00009063"/>
    </source>
</evidence>
<feature type="compositionally biased region" description="Basic and acidic residues" evidence="10">
    <location>
        <begin position="1"/>
        <end position="14"/>
    </location>
</feature>
<comment type="similarity">
    <text evidence="2 9">Belongs to the syntaxin family.</text>
</comment>
<dbReference type="GO" id="GO:0012505">
    <property type="term" value="C:endomembrane system"/>
    <property type="evidence" value="ECO:0000318"/>
    <property type="project" value="GO_Central"/>
</dbReference>
<gene>
    <name evidence="12" type="primary">WBGene00105441</name>
</gene>
<keyword evidence="8 11" id="KW-0472">Membrane</keyword>
<dbReference type="PROSITE" id="PS50192">
    <property type="entry name" value="T_SNARE"/>
    <property type="match status" value="1"/>
</dbReference>
<dbReference type="GO" id="GO:0006886">
    <property type="term" value="P:intracellular protein transport"/>
    <property type="evidence" value="ECO:0000318"/>
    <property type="project" value="GO_Central"/>
</dbReference>
<dbReference type="Gene3D" id="1.20.58.70">
    <property type="match status" value="1"/>
</dbReference>
<feature type="region of interest" description="Disordered" evidence="10">
    <location>
        <begin position="1"/>
        <end position="33"/>
    </location>
</feature>
<dbReference type="OMA" id="FQAAVCH"/>
<dbReference type="GO" id="GO:0031629">
    <property type="term" value="P:synaptic vesicle fusion to presynaptic active zone membrane"/>
    <property type="evidence" value="ECO:0000318"/>
    <property type="project" value="GO_Central"/>
</dbReference>
<dbReference type="PANTHER" id="PTHR19957">
    <property type="entry name" value="SYNTAXIN"/>
    <property type="match status" value="1"/>
</dbReference>
<evidence type="ECO:0000256" key="10">
    <source>
        <dbReference type="SAM" id="MobiDB-lite"/>
    </source>
</evidence>
<evidence type="ECO:0000256" key="8">
    <source>
        <dbReference type="ARBA" id="ARBA00023136"/>
    </source>
</evidence>
<evidence type="ECO:0000256" key="4">
    <source>
        <dbReference type="ARBA" id="ARBA00022692"/>
    </source>
</evidence>
<reference evidence="13" key="1">
    <citation type="journal article" date="2008" name="Nat. Genet.">
        <title>The Pristionchus pacificus genome provides a unique perspective on nematode lifestyle and parasitism.</title>
        <authorList>
            <person name="Dieterich C."/>
            <person name="Clifton S.W."/>
            <person name="Schuster L.N."/>
            <person name="Chinwalla A."/>
            <person name="Delehaunty K."/>
            <person name="Dinkelacker I."/>
            <person name="Fulton L."/>
            <person name="Fulton R."/>
            <person name="Godfrey J."/>
            <person name="Minx P."/>
            <person name="Mitreva M."/>
            <person name="Roeseler W."/>
            <person name="Tian H."/>
            <person name="Witte H."/>
            <person name="Yang S.P."/>
            <person name="Wilson R.K."/>
            <person name="Sommer R.J."/>
        </authorList>
    </citation>
    <scope>NUCLEOTIDE SEQUENCE [LARGE SCALE GENOMIC DNA]</scope>
    <source>
        <strain evidence="13">PS312</strain>
    </source>
</reference>
<dbReference type="GO" id="GO:0005886">
    <property type="term" value="C:plasma membrane"/>
    <property type="evidence" value="ECO:0000318"/>
    <property type="project" value="GO_Central"/>
</dbReference>
<evidence type="ECO:0000256" key="1">
    <source>
        <dbReference type="ARBA" id="ARBA00004211"/>
    </source>
</evidence>
<dbReference type="InterPro" id="IPR010989">
    <property type="entry name" value="SNARE"/>
</dbReference>
<keyword evidence="3" id="KW-0813">Transport</keyword>
<keyword evidence="5" id="KW-0532">Neurotransmitter transport</keyword>
<accession>A0A8R1UD29</accession>
<reference evidence="12" key="2">
    <citation type="submission" date="2022-06" db="UniProtKB">
        <authorList>
            <consortium name="EnsemblMetazoa"/>
        </authorList>
    </citation>
    <scope>IDENTIFICATION</scope>
    <source>
        <strain evidence="12">PS312</strain>
    </source>
</reference>
<dbReference type="EnsemblMetazoa" id="PPA15887.1">
    <property type="protein sequence ID" value="PPA15887.1"/>
    <property type="gene ID" value="WBGene00105441"/>
</dbReference>
<keyword evidence="6 11" id="KW-1133">Transmembrane helix</keyword>
<dbReference type="GO" id="GO:0031201">
    <property type="term" value="C:SNARE complex"/>
    <property type="evidence" value="ECO:0000318"/>
    <property type="project" value="GO_Central"/>
</dbReference>
<dbReference type="CDD" id="cd15848">
    <property type="entry name" value="SNARE_syntaxin1-like"/>
    <property type="match status" value="1"/>
</dbReference>
<evidence type="ECO:0000256" key="5">
    <source>
        <dbReference type="ARBA" id="ARBA00022775"/>
    </source>
</evidence>
<dbReference type="SMART" id="SM00503">
    <property type="entry name" value="SynN"/>
    <property type="match status" value="1"/>
</dbReference>
<keyword evidence="7" id="KW-0175">Coiled coil</keyword>
<protein>
    <submittedName>
        <fullName evidence="12">Syx-3</fullName>
    </submittedName>
</protein>
<keyword evidence="4 11" id="KW-0812">Transmembrane</keyword>
<dbReference type="Gene3D" id="1.20.5.110">
    <property type="match status" value="1"/>
</dbReference>
<evidence type="ECO:0000256" key="9">
    <source>
        <dbReference type="RuleBase" id="RU003858"/>
    </source>
</evidence>
<dbReference type="GO" id="GO:0051046">
    <property type="term" value="P:regulation of secretion"/>
    <property type="evidence" value="ECO:0007669"/>
    <property type="project" value="UniProtKB-ARBA"/>
</dbReference>
<dbReference type="GO" id="GO:0000149">
    <property type="term" value="F:SNARE binding"/>
    <property type="evidence" value="ECO:0000318"/>
    <property type="project" value="GO_Central"/>
</dbReference>
<evidence type="ECO:0000313" key="12">
    <source>
        <dbReference type="EnsemblMetazoa" id="PPA15887.1"/>
    </source>
</evidence>
<evidence type="ECO:0000256" key="3">
    <source>
        <dbReference type="ARBA" id="ARBA00022448"/>
    </source>
</evidence>
<dbReference type="GO" id="GO:0048787">
    <property type="term" value="C:presynaptic active zone membrane"/>
    <property type="evidence" value="ECO:0000318"/>
    <property type="project" value="GO_Central"/>
</dbReference>
<dbReference type="PROSITE" id="PS00914">
    <property type="entry name" value="SYNTAXIN"/>
    <property type="match status" value="1"/>
</dbReference>
<dbReference type="InterPro" id="IPR045242">
    <property type="entry name" value="Syntaxin"/>
</dbReference>
<comment type="subcellular location">
    <subcellularLocation>
        <location evidence="1">Membrane</location>
        <topology evidence="1">Single-pass type IV membrane protein</topology>
    </subcellularLocation>
</comment>
<keyword evidence="13" id="KW-1185">Reference proteome</keyword>
<dbReference type="SUPFAM" id="SSF47661">
    <property type="entry name" value="t-snare proteins"/>
    <property type="match status" value="1"/>
</dbReference>
<dbReference type="InterPro" id="IPR006012">
    <property type="entry name" value="Syntaxin/epimorphin_CS"/>
</dbReference>
<accession>A0A454XQJ9</accession>
<dbReference type="Proteomes" id="UP000005239">
    <property type="component" value="Unassembled WGS sequence"/>
</dbReference>
<dbReference type="OrthoDB" id="249087at2759"/>
<dbReference type="FunFam" id="1.20.58.70:FF:000027">
    <property type="entry name" value="Putative syntaxin-3"/>
    <property type="match status" value="1"/>
</dbReference>
<evidence type="ECO:0000313" key="13">
    <source>
        <dbReference type="Proteomes" id="UP000005239"/>
    </source>
</evidence>
<dbReference type="InterPro" id="IPR000727">
    <property type="entry name" value="T_SNARE_dom"/>
</dbReference>
<evidence type="ECO:0000256" key="11">
    <source>
        <dbReference type="SAM" id="Phobius"/>
    </source>
</evidence>
<dbReference type="InterPro" id="IPR006011">
    <property type="entry name" value="Syntaxin_N"/>
</dbReference>
<dbReference type="GO" id="GO:0005484">
    <property type="term" value="F:SNAP receptor activity"/>
    <property type="evidence" value="ECO:0000318"/>
    <property type="project" value="GO_Central"/>
</dbReference>
<dbReference type="PANTHER" id="PTHR19957:SF307">
    <property type="entry name" value="PROTEIN SSO1-RELATED"/>
    <property type="match status" value="1"/>
</dbReference>
<name>A0A454XQJ9_PRIPA</name>
<sequence length="306" mass="35826">MVKDRLAEISFEHQKRGRGRSTDSDECDPEKEKMLTTENWNELEQFHEEVERFKTDMDTLEREVKDIHVLHGRILSQPPNAALTNEMNRKTDDAHRQLRQLMEHIRTLDKNLESAKDKTATVSNRINREQVKRLIRSLVNLTEKFNKGQVEYKEKSRKKCVEYLRVMDQDLPDDVIDEAIKEGTLSDKIRGVILAVDEKKALLDAVKQRTEDIQSLEKSIRDLAEMFHDLHLLVVSQDEMLENIERNIERSVEYAFKAKDDIVSAQKMKRRAQMMKIGIIIGVIILVILLFLVGKMLFCFYLPFLC</sequence>
<dbReference type="AlphaFoldDB" id="A0A454XQJ9"/>
<dbReference type="SMART" id="SM00397">
    <property type="entry name" value="t_SNARE"/>
    <property type="match status" value="1"/>
</dbReference>
<evidence type="ECO:0000256" key="6">
    <source>
        <dbReference type="ARBA" id="ARBA00022989"/>
    </source>
</evidence>
<dbReference type="Pfam" id="PF00804">
    <property type="entry name" value="Syntaxin"/>
    <property type="match status" value="1"/>
</dbReference>
<feature type="transmembrane region" description="Helical" evidence="11">
    <location>
        <begin position="277"/>
        <end position="304"/>
    </location>
</feature>
<dbReference type="Pfam" id="PF05739">
    <property type="entry name" value="SNARE"/>
    <property type="match status" value="1"/>
</dbReference>
<dbReference type="GO" id="GO:0006887">
    <property type="term" value="P:exocytosis"/>
    <property type="evidence" value="ECO:0000318"/>
    <property type="project" value="GO_Central"/>
</dbReference>
<dbReference type="GO" id="GO:0048278">
    <property type="term" value="P:vesicle docking"/>
    <property type="evidence" value="ECO:0000318"/>
    <property type="project" value="GO_Central"/>
</dbReference>
<organism evidence="12 13">
    <name type="scientific">Pristionchus pacificus</name>
    <name type="common">Parasitic nematode worm</name>
    <dbReference type="NCBI Taxonomy" id="54126"/>
    <lineage>
        <taxon>Eukaryota</taxon>
        <taxon>Metazoa</taxon>
        <taxon>Ecdysozoa</taxon>
        <taxon>Nematoda</taxon>
        <taxon>Chromadorea</taxon>
        <taxon>Rhabditida</taxon>
        <taxon>Rhabditina</taxon>
        <taxon>Diplogasteromorpha</taxon>
        <taxon>Diplogasteroidea</taxon>
        <taxon>Neodiplogasteridae</taxon>
        <taxon>Pristionchus</taxon>
    </lineage>
</organism>
<evidence type="ECO:0000256" key="7">
    <source>
        <dbReference type="ARBA" id="ARBA00023054"/>
    </source>
</evidence>
<proteinExistence type="inferred from homology"/>